<evidence type="ECO:0000313" key="2">
    <source>
        <dbReference type="EMBL" id="KAF2964480.1"/>
    </source>
</evidence>
<name>A0A7C8IIR2_9PEZI</name>
<dbReference type="Proteomes" id="UP000481858">
    <property type="component" value="Unassembled WGS sequence"/>
</dbReference>
<protein>
    <submittedName>
        <fullName evidence="2">Uncharacterized protein</fullName>
    </submittedName>
</protein>
<organism evidence="2 3">
    <name type="scientific">Xylaria multiplex</name>
    <dbReference type="NCBI Taxonomy" id="323545"/>
    <lineage>
        <taxon>Eukaryota</taxon>
        <taxon>Fungi</taxon>
        <taxon>Dikarya</taxon>
        <taxon>Ascomycota</taxon>
        <taxon>Pezizomycotina</taxon>
        <taxon>Sordariomycetes</taxon>
        <taxon>Xylariomycetidae</taxon>
        <taxon>Xylariales</taxon>
        <taxon>Xylariaceae</taxon>
        <taxon>Xylaria</taxon>
    </lineage>
</organism>
<sequence length="238" mass="26544">MASEMNDREPSPSAVSSTLEDTYIIVDDTANPGEEILRDAAVHCIEVNPLGFEEARLTMMDQEIADLAKAGKYLIALTVAVNHACRWAFLDAYRLIFSNTIGIDNISGISNGPHLSIGLSFRAEVDSMMRETKVWVAQRILSFMRRSYVDAEFPEPLLILELSGGNKRPSLLLSSIPEFPDLAGVFEMTNYSCRITKLQILYRLNVENEYKEHREMADAPTEGDHSDVGGREPESANE</sequence>
<dbReference type="AlphaFoldDB" id="A0A7C8IIR2"/>
<keyword evidence="3" id="KW-1185">Reference proteome</keyword>
<feature type="region of interest" description="Disordered" evidence="1">
    <location>
        <begin position="213"/>
        <end position="238"/>
    </location>
</feature>
<evidence type="ECO:0000313" key="3">
    <source>
        <dbReference type="Proteomes" id="UP000481858"/>
    </source>
</evidence>
<dbReference type="OrthoDB" id="4718190at2759"/>
<gene>
    <name evidence="2" type="ORF">GQX73_g9096</name>
</gene>
<dbReference type="EMBL" id="WUBL01000149">
    <property type="protein sequence ID" value="KAF2964480.1"/>
    <property type="molecule type" value="Genomic_DNA"/>
</dbReference>
<comment type="caution">
    <text evidence="2">The sequence shown here is derived from an EMBL/GenBank/DDBJ whole genome shotgun (WGS) entry which is preliminary data.</text>
</comment>
<reference evidence="2 3" key="1">
    <citation type="submission" date="2019-12" db="EMBL/GenBank/DDBJ databases">
        <title>Draft genome sequence of the ascomycete Xylaria multiplex DSM 110363.</title>
        <authorList>
            <person name="Buettner E."/>
            <person name="Kellner H."/>
        </authorList>
    </citation>
    <scope>NUCLEOTIDE SEQUENCE [LARGE SCALE GENOMIC DNA]</scope>
    <source>
        <strain evidence="2 3">DSM 110363</strain>
    </source>
</reference>
<evidence type="ECO:0000256" key="1">
    <source>
        <dbReference type="SAM" id="MobiDB-lite"/>
    </source>
</evidence>
<accession>A0A7C8IIR2</accession>
<dbReference type="InParanoid" id="A0A7C8IIR2"/>
<proteinExistence type="predicted"/>